<dbReference type="Gene3D" id="3.30.70.270">
    <property type="match status" value="1"/>
</dbReference>
<gene>
    <name evidence="3" type="primary">dinB_20</name>
    <name evidence="3" type="ORF">GALL_467490</name>
</gene>
<dbReference type="SUPFAM" id="SSF56672">
    <property type="entry name" value="DNA/RNA polymerases"/>
    <property type="match status" value="1"/>
</dbReference>
<protein>
    <submittedName>
        <fullName evidence="3">DNA polymerase IV</fullName>
        <ecNumber evidence="3">2.7.7.7</ecNumber>
    </submittedName>
</protein>
<dbReference type="EC" id="2.7.7.7" evidence="3"/>
<name>A0A1J5PV52_9ZZZZ</name>
<organism evidence="3">
    <name type="scientific">mine drainage metagenome</name>
    <dbReference type="NCBI Taxonomy" id="410659"/>
    <lineage>
        <taxon>unclassified sequences</taxon>
        <taxon>metagenomes</taxon>
        <taxon>ecological metagenomes</taxon>
    </lineage>
</organism>
<dbReference type="Gene3D" id="3.40.1170.60">
    <property type="match status" value="1"/>
</dbReference>
<dbReference type="CDD" id="cd03468">
    <property type="entry name" value="PolY_like"/>
    <property type="match status" value="1"/>
</dbReference>
<dbReference type="AlphaFoldDB" id="A0A1J5PV52"/>
<dbReference type="GO" id="GO:0006281">
    <property type="term" value="P:DNA repair"/>
    <property type="evidence" value="ECO:0007669"/>
    <property type="project" value="InterPro"/>
</dbReference>
<keyword evidence="3" id="KW-0548">Nucleotidyltransferase</keyword>
<dbReference type="InterPro" id="IPR043502">
    <property type="entry name" value="DNA/RNA_pol_sf"/>
</dbReference>
<evidence type="ECO:0000259" key="2">
    <source>
        <dbReference type="Pfam" id="PF00817"/>
    </source>
</evidence>
<sequence length="552" mass="60293">MIPQRRILSLWFPRLAAERALRRQQKAMLGPFVIVAEISNAQILSSVTAGAEAAGLRVGQPLRDARSLCPTLVSHPADPLAEAAHLASLRHWAGKFSPWVSEERPASLMIDITGCANLFGGEAALMAQAGEDCAGFGLTVQMGIADTPGLAWALARFAGQPGDPGRSGDAIAQEARATRARAAKRRHWERGGAAPQMIQPGTPQGRIAPPGHVRQVLAPLPIIALRLPKETVETLARLGLRRVEDVMGIPRAVLARRFGTLLMRRLDQALGQESEPITPARPPYAFAVRLAFPEPIGLRDDILAGIDRLLPALTAKLSAKGKGARRVRLLAYCSDHRVETIEVGLARPLADPDRLRPLLAMKVEEIDPGFGIDMLRLEAHVTEPMPPRQHRGHFDAATLAAGRVTSDTAMEDLIARLGANLGLEAITRAHPAHNHIPEKAALTLAAAWSEPAQKWPATPMLRPLLLHRPEFVVAPDIADPPQALRWRRRALQVIAARGPERFLPEWWLDDPDWRSGPRDYWRVDVAGGERLWLFHARGAEVSGGWFCHGTFA</sequence>
<comment type="caution">
    <text evidence="3">The sequence shown here is derived from an EMBL/GenBank/DDBJ whole genome shotgun (WGS) entry which is preliminary data.</text>
</comment>
<dbReference type="InterPro" id="IPR001126">
    <property type="entry name" value="UmuC"/>
</dbReference>
<keyword evidence="1" id="KW-0227">DNA damage</keyword>
<evidence type="ECO:0000256" key="1">
    <source>
        <dbReference type="ARBA" id="ARBA00022763"/>
    </source>
</evidence>
<dbReference type="EMBL" id="MLJW01003636">
    <property type="protein sequence ID" value="OIQ71631.1"/>
    <property type="molecule type" value="Genomic_DNA"/>
</dbReference>
<feature type="domain" description="UmuC" evidence="2">
    <location>
        <begin position="22"/>
        <end position="154"/>
    </location>
</feature>
<dbReference type="GO" id="GO:0003887">
    <property type="term" value="F:DNA-directed DNA polymerase activity"/>
    <property type="evidence" value="ECO:0007669"/>
    <property type="project" value="UniProtKB-EC"/>
</dbReference>
<evidence type="ECO:0000313" key="3">
    <source>
        <dbReference type="EMBL" id="OIQ71631.1"/>
    </source>
</evidence>
<dbReference type="PANTHER" id="PTHR35369:SF2">
    <property type="entry name" value="BLR3025 PROTEIN"/>
    <property type="match status" value="1"/>
</dbReference>
<dbReference type="Pfam" id="PF00817">
    <property type="entry name" value="IMS"/>
    <property type="match status" value="1"/>
</dbReference>
<dbReference type="InterPro" id="IPR043128">
    <property type="entry name" value="Rev_trsase/Diguanyl_cyclase"/>
</dbReference>
<accession>A0A1J5PV52</accession>
<keyword evidence="3" id="KW-0808">Transferase</keyword>
<dbReference type="PANTHER" id="PTHR35369">
    <property type="entry name" value="BLR3025 PROTEIN-RELATED"/>
    <property type="match status" value="1"/>
</dbReference>
<dbReference type="InterPro" id="IPR050356">
    <property type="entry name" value="SulA_CellDiv_inhibitor"/>
</dbReference>
<reference evidence="3" key="1">
    <citation type="submission" date="2016-10" db="EMBL/GenBank/DDBJ databases">
        <title>Sequence of Gallionella enrichment culture.</title>
        <authorList>
            <person name="Poehlein A."/>
            <person name="Muehling M."/>
            <person name="Daniel R."/>
        </authorList>
    </citation>
    <scope>NUCLEOTIDE SEQUENCE</scope>
</reference>
<proteinExistence type="predicted"/>